<name>A0A0E9WHV6_ANGAN</name>
<proteinExistence type="predicted"/>
<dbReference type="AlphaFoldDB" id="A0A0E9WHV6"/>
<evidence type="ECO:0000313" key="2">
    <source>
        <dbReference type="EMBL" id="JAH89932.1"/>
    </source>
</evidence>
<keyword evidence="1" id="KW-0812">Transmembrane</keyword>
<organism evidence="2">
    <name type="scientific">Anguilla anguilla</name>
    <name type="common">European freshwater eel</name>
    <name type="synonym">Muraena anguilla</name>
    <dbReference type="NCBI Taxonomy" id="7936"/>
    <lineage>
        <taxon>Eukaryota</taxon>
        <taxon>Metazoa</taxon>
        <taxon>Chordata</taxon>
        <taxon>Craniata</taxon>
        <taxon>Vertebrata</taxon>
        <taxon>Euteleostomi</taxon>
        <taxon>Actinopterygii</taxon>
        <taxon>Neopterygii</taxon>
        <taxon>Teleostei</taxon>
        <taxon>Anguilliformes</taxon>
        <taxon>Anguillidae</taxon>
        <taxon>Anguilla</taxon>
    </lineage>
</organism>
<reference evidence="2" key="2">
    <citation type="journal article" date="2015" name="Fish Shellfish Immunol.">
        <title>Early steps in the European eel (Anguilla anguilla)-Vibrio vulnificus interaction in the gills: Role of the RtxA13 toxin.</title>
        <authorList>
            <person name="Callol A."/>
            <person name="Pajuelo D."/>
            <person name="Ebbesson L."/>
            <person name="Teles M."/>
            <person name="MacKenzie S."/>
            <person name="Amaro C."/>
        </authorList>
    </citation>
    <scope>NUCLEOTIDE SEQUENCE</scope>
</reference>
<dbReference type="EMBL" id="GBXM01018645">
    <property type="protein sequence ID" value="JAH89932.1"/>
    <property type="molecule type" value="Transcribed_RNA"/>
</dbReference>
<feature type="transmembrane region" description="Helical" evidence="1">
    <location>
        <begin position="37"/>
        <end position="53"/>
    </location>
</feature>
<evidence type="ECO:0000256" key="1">
    <source>
        <dbReference type="SAM" id="Phobius"/>
    </source>
</evidence>
<keyword evidence="1" id="KW-0472">Membrane</keyword>
<protein>
    <submittedName>
        <fullName evidence="2">Uncharacterized protein</fullName>
    </submittedName>
</protein>
<sequence length="56" mass="6647">MKSRKNKQTPLDYFMKCYPMPCQIACQLNEVTTMCKLFFFFLVISTVSCNVLFRTH</sequence>
<keyword evidence="1" id="KW-1133">Transmembrane helix</keyword>
<reference evidence="2" key="1">
    <citation type="submission" date="2014-11" db="EMBL/GenBank/DDBJ databases">
        <authorList>
            <person name="Amaro Gonzalez C."/>
        </authorList>
    </citation>
    <scope>NUCLEOTIDE SEQUENCE</scope>
</reference>
<accession>A0A0E9WHV6</accession>